<protein>
    <submittedName>
        <fullName evidence="1">Uncharacterized protein</fullName>
    </submittedName>
</protein>
<evidence type="ECO:0000313" key="1">
    <source>
        <dbReference type="EMBL" id="ABR80635.1"/>
    </source>
</evidence>
<dbReference type="EnsemblBacteria" id="ABR80635">
    <property type="protein sequence ID" value="ABR80635"/>
    <property type="gene ID" value="KPN_pKPN5p08255"/>
</dbReference>
<dbReference type="HOGENOM" id="CLU_3374208_0_0_6"/>
<sequence>MTVSSDFQIDTLSLIGIYSNSINDRELTQDLKNE</sequence>
<keyword evidence="1" id="KW-0614">Plasmid</keyword>
<dbReference type="EMBL" id="CP000650">
    <property type="protein sequence ID" value="ABR80635.1"/>
    <property type="molecule type" value="Genomic_DNA"/>
</dbReference>
<accession>A6TJ62</accession>
<organism evidence="1 2">
    <name type="scientific">Klebsiella pneumoniae subsp. pneumoniae (strain ATCC 700721 / MGH 78578)</name>
    <dbReference type="NCBI Taxonomy" id="272620"/>
    <lineage>
        <taxon>Bacteria</taxon>
        <taxon>Pseudomonadati</taxon>
        <taxon>Pseudomonadota</taxon>
        <taxon>Gammaproteobacteria</taxon>
        <taxon>Enterobacterales</taxon>
        <taxon>Enterobacteriaceae</taxon>
        <taxon>Klebsiella/Raoultella group</taxon>
        <taxon>Klebsiella</taxon>
        <taxon>Klebsiella pneumoniae complex</taxon>
    </lineage>
</organism>
<dbReference type="AlphaFoldDB" id="A6TJ62"/>
<reference evidence="1 2" key="1">
    <citation type="submission" date="2006-09" db="EMBL/GenBank/DDBJ databases">
        <authorList>
            <consortium name="The Klebsiella pneumonia Genome Sequencing Project"/>
            <person name="McClelland M."/>
            <person name="Sanderson E.K."/>
            <person name="Spieth J."/>
            <person name="Clifton W.S."/>
            <person name="Latreille P."/>
            <person name="Sabo A."/>
            <person name="Pepin K."/>
            <person name="Bhonagiri V."/>
            <person name="Porwollik S."/>
            <person name="Ali J."/>
            <person name="Wilson R.K."/>
        </authorList>
    </citation>
    <scope>NUCLEOTIDE SEQUENCE [LARGE SCALE GENOMIC DNA]</scope>
    <source>
        <strain evidence="2">ATCC 700721 / MGH 78578</strain>
        <plasmid evidence="1 2">pKPN5</plasmid>
    </source>
</reference>
<dbReference type="KEGG" id="kpn:KPN_pKPN5p08255"/>
<proteinExistence type="predicted"/>
<evidence type="ECO:0000313" key="2">
    <source>
        <dbReference type="Proteomes" id="UP000000265"/>
    </source>
</evidence>
<gene>
    <name evidence="1" type="ORF">KPN_pKPN5p08255</name>
</gene>
<name>A6TJ62_KLEP7</name>
<geneLocation type="plasmid" evidence="1 2">
    <name>pKPN5</name>
</geneLocation>
<dbReference type="Proteomes" id="UP000000265">
    <property type="component" value="Plasmid pKPN5"/>
</dbReference>